<dbReference type="InterPro" id="IPR013216">
    <property type="entry name" value="Methyltransf_11"/>
</dbReference>
<evidence type="ECO:0000256" key="8">
    <source>
        <dbReference type="ARBA" id="ARBA00023242"/>
    </source>
</evidence>
<evidence type="ECO:0000256" key="4">
    <source>
        <dbReference type="ARBA" id="ARBA00022490"/>
    </source>
</evidence>
<protein>
    <recommendedName>
        <fullName evidence="14">S-adenosyl-L-methionine-dependent methyltransferase</fullName>
    </recommendedName>
</protein>
<evidence type="ECO:0000256" key="6">
    <source>
        <dbReference type="ARBA" id="ARBA00022679"/>
    </source>
</evidence>
<dbReference type="Pfam" id="PF08241">
    <property type="entry name" value="Methyltransf_11"/>
    <property type="match status" value="1"/>
</dbReference>
<dbReference type="PANTHER" id="PTHR12734:SF0">
    <property type="entry name" value="18S RRNA (GUANINE-N(7))-METHYLTRANSFERASE-RELATED"/>
    <property type="match status" value="1"/>
</dbReference>
<feature type="compositionally biased region" description="Basic residues" evidence="9">
    <location>
        <begin position="243"/>
        <end position="253"/>
    </location>
</feature>
<dbReference type="SUPFAM" id="SSF53335">
    <property type="entry name" value="S-adenosyl-L-methionine-dependent methyltransferases"/>
    <property type="match status" value="1"/>
</dbReference>
<dbReference type="Proteomes" id="UP000054937">
    <property type="component" value="Unassembled WGS sequence"/>
</dbReference>
<dbReference type="CDD" id="cd02440">
    <property type="entry name" value="AdoMet_MTases"/>
    <property type="match status" value="1"/>
</dbReference>
<dbReference type="InterPro" id="IPR029063">
    <property type="entry name" value="SAM-dependent_MTases_sf"/>
</dbReference>
<dbReference type="FunFam" id="3.40.50.150:FF:000017">
    <property type="entry name" value="probable 18S rRNA (Guanine-N(7))-methyltransferase"/>
    <property type="match status" value="1"/>
</dbReference>
<evidence type="ECO:0008006" key="14">
    <source>
        <dbReference type="Google" id="ProtNLM"/>
    </source>
</evidence>
<evidence type="ECO:0000256" key="1">
    <source>
        <dbReference type="ARBA" id="ARBA00004123"/>
    </source>
</evidence>
<organism evidence="12 13">
    <name type="scientific">Pseudocohnilembus persalinus</name>
    <name type="common">Ciliate</name>
    <dbReference type="NCBI Taxonomy" id="266149"/>
    <lineage>
        <taxon>Eukaryota</taxon>
        <taxon>Sar</taxon>
        <taxon>Alveolata</taxon>
        <taxon>Ciliophora</taxon>
        <taxon>Intramacronucleata</taxon>
        <taxon>Oligohymenophorea</taxon>
        <taxon>Scuticociliatia</taxon>
        <taxon>Philasterida</taxon>
        <taxon>Pseudocohnilembidae</taxon>
        <taxon>Pseudocohnilembus</taxon>
    </lineage>
</organism>
<evidence type="ECO:0000256" key="9">
    <source>
        <dbReference type="SAM" id="MobiDB-lite"/>
    </source>
</evidence>
<evidence type="ECO:0000313" key="13">
    <source>
        <dbReference type="Proteomes" id="UP000054937"/>
    </source>
</evidence>
<dbReference type="OMA" id="WIQEKKE"/>
<comment type="similarity">
    <text evidence="3">Belongs to the class I-like SAM-binding methyltransferase superfamily. BUD23/WBSCR22 family.</text>
</comment>
<dbReference type="GO" id="GO:0070476">
    <property type="term" value="P:rRNA (guanine-N7)-methylation"/>
    <property type="evidence" value="ECO:0007669"/>
    <property type="project" value="InterPro"/>
</dbReference>
<dbReference type="Pfam" id="PF12589">
    <property type="entry name" value="WBS_methylT"/>
    <property type="match status" value="1"/>
</dbReference>
<comment type="caution">
    <text evidence="12">The sequence shown here is derived from an EMBL/GenBank/DDBJ whole genome shotgun (WGS) entry which is preliminary data.</text>
</comment>
<gene>
    <name evidence="12" type="ORF">PPERSA_01634</name>
</gene>
<dbReference type="OrthoDB" id="2877at2759"/>
<sequence length="299" mass="33783">MSSSRPENQLPPEFFYNEDEAKKYTNNTRIIEIQAQLAERCIELLDLEDESHLVLDIGCGSGLSGQILSEYGHTWVGMDISRDMLNVAQELKTEGDIYQVDMGQGFNFRAGIFDAAISVSAVQWLCVAGKKSDNPFHRMKKFFSSLYNSLKSGGRAVLQFYPEGTIQIDMLTKSAMKAGFSGGLVVDYPNSSKAKKMYLVLDAGSAGAQKIVQIQGRTEEDDIEDENEEQEEKQVAVMENQTKKIKKQQRHHSGKEQKPKVKSKQWIVNKKDRMKKLGKEVKTDSKYTGRKRGLIRLIK</sequence>
<dbReference type="AlphaFoldDB" id="A0A0V0R4W8"/>
<evidence type="ECO:0000256" key="2">
    <source>
        <dbReference type="ARBA" id="ARBA00004496"/>
    </source>
</evidence>
<dbReference type="InParanoid" id="A0A0V0R4W8"/>
<dbReference type="InterPro" id="IPR039769">
    <property type="entry name" value="Bud23-like"/>
</dbReference>
<keyword evidence="8" id="KW-0539">Nucleus</keyword>
<dbReference type="GO" id="GO:0005737">
    <property type="term" value="C:cytoplasm"/>
    <property type="evidence" value="ECO:0007669"/>
    <property type="project" value="UniProtKB-SubCell"/>
</dbReference>
<feature type="domain" description="18S rRNA (guanine(1575)-N(7))-methyltransferase Bud23 C-terminal" evidence="11">
    <location>
        <begin position="224"/>
        <end position="292"/>
    </location>
</feature>
<dbReference type="EMBL" id="LDAU01000050">
    <property type="protein sequence ID" value="KRX09434.1"/>
    <property type="molecule type" value="Genomic_DNA"/>
</dbReference>
<evidence type="ECO:0000256" key="5">
    <source>
        <dbReference type="ARBA" id="ARBA00022603"/>
    </source>
</evidence>
<dbReference type="Gene3D" id="3.40.50.150">
    <property type="entry name" value="Vaccinia Virus protein VP39"/>
    <property type="match status" value="1"/>
</dbReference>
<keyword evidence="7" id="KW-0949">S-adenosyl-L-methionine</keyword>
<evidence type="ECO:0000256" key="7">
    <source>
        <dbReference type="ARBA" id="ARBA00022691"/>
    </source>
</evidence>
<dbReference type="InterPro" id="IPR022238">
    <property type="entry name" value="Bud23_C"/>
</dbReference>
<feature type="domain" description="Methyltransferase type 11" evidence="10">
    <location>
        <begin position="55"/>
        <end position="157"/>
    </location>
</feature>
<evidence type="ECO:0000259" key="10">
    <source>
        <dbReference type="Pfam" id="PF08241"/>
    </source>
</evidence>
<comment type="subcellular location">
    <subcellularLocation>
        <location evidence="2">Cytoplasm</location>
    </subcellularLocation>
    <subcellularLocation>
        <location evidence="1">Nucleus</location>
    </subcellularLocation>
</comment>
<reference evidence="12 13" key="1">
    <citation type="journal article" date="2015" name="Sci. Rep.">
        <title>Genome of the facultative scuticociliatosis pathogen Pseudocohnilembus persalinus provides insight into its virulence through horizontal gene transfer.</title>
        <authorList>
            <person name="Xiong J."/>
            <person name="Wang G."/>
            <person name="Cheng J."/>
            <person name="Tian M."/>
            <person name="Pan X."/>
            <person name="Warren A."/>
            <person name="Jiang C."/>
            <person name="Yuan D."/>
            <person name="Miao W."/>
        </authorList>
    </citation>
    <scope>NUCLEOTIDE SEQUENCE [LARGE SCALE GENOMIC DNA]</scope>
    <source>
        <strain evidence="12">36N120E</strain>
    </source>
</reference>
<dbReference type="GO" id="GO:0016435">
    <property type="term" value="F:rRNA (guanine) methyltransferase activity"/>
    <property type="evidence" value="ECO:0007669"/>
    <property type="project" value="InterPro"/>
</dbReference>
<dbReference type="FunCoup" id="A0A0V0R4W8">
    <property type="interactions" value="447"/>
</dbReference>
<feature type="compositionally biased region" description="Basic and acidic residues" evidence="9">
    <location>
        <begin position="269"/>
        <end position="285"/>
    </location>
</feature>
<keyword evidence="13" id="KW-1185">Reference proteome</keyword>
<dbReference type="PANTHER" id="PTHR12734">
    <property type="entry name" value="METHYLTRANSFERASE-RELATED"/>
    <property type="match status" value="1"/>
</dbReference>
<evidence type="ECO:0000313" key="12">
    <source>
        <dbReference type="EMBL" id="KRX09434.1"/>
    </source>
</evidence>
<name>A0A0V0R4W8_PSEPJ</name>
<accession>A0A0V0R4W8</accession>
<evidence type="ECO:0000259" key="11">
    <source>
        <dbReference type="Pfam" id="PF12589"/>
    </source>
</evidence>
<keyword evidence="5" id="KW-0489">Methyltransferase</keyword>
<feature type="region of interest" description="Disordered" evidence="9">
    <location>
        <begin position="241"/>
        <end position="285"/>
    </location>
</feature>
<keyword evidence="4" id="KW-0963">Cytoplasm</keyword>
<evidence type="ECO:0000256" key="3">
    <source>
        <dbReference type="ARBA" id="ARBA00005547"/>
    </source>
</evidence>
<keyword evidence="6" id="KW-0808">Transferase</keyword>
<dbReference type="GO" id="GO:0005730">
    <property type="term" value="C:nucleolus"/>
    <property type="evidence" value="ECO:0007669"/>
    <property type="project" value="TreeGrafter"/>
</dbReference>
<proteinExistence type="inferred from homology"/>